<dbReference type="PIRSF" id="PIRSF000962">
    <property type="entry name" value="Cyc_nuc_PDEase"/>
    <property type="match status" value="1"/>
</dbReference>
<feature type="chain" id="PRO_5013108030" evidence="2">
    <location>
        <begin position="16"/>
        <end position="322"/>
    </location>
</feature>
<dbReference type="PRINTS" id="PR00388">
    <property type="entry name" value="PDIESTERASE2"/>
</dbReference>
<dbReference type="GO" id="GO:1902660">
    <property type="term" value="P:negative regulation of glucose mediated signaling pathway"/>
    <property type="evidence" value="ECO:0007669"/>
    <property type="project" value="TreeGrafter"/>
</dbReference>
<comment type="similarity">
    <text evidence="1">Belongs to the cyclic nucleotide phosphodiesterase class-II family.</text>
</comment>
<dbReference type="Pfam" id="PF02112">
    <property type="entry name" value="PDEase_II"/>
    <property type="match status" value="1"/>
</dbReference>
<comment type="caution">
    <text evidence="4">The sequence shown here is derived from an EMBL/GenBank/DDBJ whole genome shotgun (WGS) entry which is preliminary data.</text>
</comment>
<organism evidence="4 5">
    <name type="scientific">Tanticharoenia sakaeratensis NBRC 103193</name>
    <dbReference type="NCBI Taxonomy" id="1231623"/>
    <lineage>
        <taxon>Bacteria</taxon>
        <taxon>Pseudomonadati</taxon>
        <taxon>Pseudomonadota</taxon>
        <taxon>Alphaproteobacteria</taxon>
        <taxon>Acetobacterales</taxon>
        <taxon>Acetobacteraceae</taxon>
        <taxon>Tanticharoenia</taxon>
    </lineage>
</organism>
<keyword evidence="1" id="KW-0378">Hydrolase</keyword>
<feature type="domain" description="Metallo-beta-lactamase" evidence="3">
    <location>
        <begin position="33"/>
        <end position="251"/>
    </location>
</feature>
<gene>
    <name evidence="4" type="ORF">Tasa_010_274</name>
</gene>
<dbReference type="GO" id="GO:0047555">
    <property type="term" value="F:3',5'-cyclic-GMP phosphodiesterase activity"/>
    <property type="evidence" value="ECO:0007669"/>
    <property type="project" value="TreeGrafter"/>
</dbReference>
<sequence length="322" mass="34388">MAALALLAWASVACAGGFDVTVLGARGGLEDGNLSAYLVQPIGDDRAVLCDAGTVLGGLEAAQRQGALDHIAMPQAAGLTRPGYVARTIVRGYLISHAHLDHIAGLVAIAPDDAAKPIYALRSVNDTLARNVFNWAVWPNAGDRGTPPLLRQYHYQDLVAGQGVPVRGTALTITAFPLSHGSVESTAFLIEGGRNAMLYLGDTGADAIEKSTHLHDVWQAVAPLIRARRLRGIIIECSYDDARPDRLLFGHLTPRWLTSELGDLQTVAGVSLRGLPVLVAHMKPSMRVGPRPETVIMSELAAHDTTGVRFIPAEQGLRLLWK</sequence>
<evidence type="ECO:0000256" key="1">
    <source>
        <dbReference type="PIRNR" id="PIRNR000962"/>
    </source>
</evidence>
<dbReference type="EMBL" id="BALE01000010">
    <property type="protein sequence ID" value="GAN53727.1"/>
    <property type="molecule type" value="Genomic_DNA"/>
</dbReference>
<dbReference type="Proteomes" id="UP000032679">
    <property type="component" value="Unassembled WGS sequence"/>
</dbReference>
<evidence type="ECO:0000259" key="3">
    <source>
        <dbReference type="SMART" id="SM00849"/>
    </source>
</evidence>
<dbReference type="InterPro" id="IPR036866">
    <property type="entry name" value="RibonucZ/Hydroxyglut_hydro"/>
</dbReference>
<dbReference type="CDD" id="cd07735">
    <property type="entry name" value="class_II_PDE_MBL-fold"/>
    <property type="match status" value="1"/>
</dbReference>
<dbReference type="SUPFAM" id="SSF56281">
    <property type="entry name" value="Metallo-hydrolase/oxidoreductase"/>
    <property type="match status" value="1"/>
</dbReference>
<name>A0A0D6MJB3_9PROT</name>
<dbReference type="GO" id="GO:0006198">
    <property type="term" value="P:cAMP catabolic process"/>
    <property type="evidence" value="ECO:0007669"/>
    <property type="project" value="UniProtKB-UniRule"/>
</dbReference>
<reference evidence="4 5" key="1">
    <citation type="submission" date="2012-10" db="EMBL/GenBank/DDBJ databases">
        <title>Genome sequencing of Tanticharoenia sakaeratensis NBRC 103193.</title>
        <authorList>
            <person name="Azuma Y."/>
            <person name="Hadano H."/>
            <person name="Hirakawa H."/>
            <person name="Matsushita K."/>
        </authorList>
    </citation>
    <scope>NUCLEOTIDE SEQUENCE [LARGE SCALE GENOMIC DNA]</scope>
    <source>
        <strain evidence="4 5">NBRC 103193</strain>
    </source>
</reference>
<evidence type="ECO:0000313" key="5">
    <source>
        <dbReference type="Proteomes" id="UP000032679"/>
    </source>
</evidence>
<keyword evidence="1" id="KW-0114">cAMP</keyword>
<dbReference type="GO" id="GO:0004115">
    <property type="term" value="F:3',5'-cyclic-AMP phosphodiesterase activity"/>
    <property type="evidence" value="ECO:0007669"/>
    <property type="project" value="UniProtKB-UniRule"/>
</dbReference>
<evidence type="ECO:0000256" key="2">
    <source>
        <dbReference type="SAM" id="SignalP"/>
    </source>
</evidence>
<dbReference type="Gene3D" id="3.60.15.10">
    <property type="entry name" value="Ribonuclease Z/Hydroxyacylglutathione hydrolase-like"/>
    <property type="match status" value="1"/>
</dbReference>
<protein>
    <submittedName>
        <fullName evidence="4">3'-5'-cyclic-nucleotide phosphodiesterase</fullName>
    </submittedName>
</protein>
<dbReference type="InterPro" id="IPR001279">
    <property type="entry name" value="Metallo-B-lactamas"/>
</dbReference>
<dbReference type="PANTHER" id="PTHR28283">
    <property type="entry name" value="3',5'-CYCLIC-NUCLEOTIDE PHOSPHODIESTERASE 1"/>
    <property type="match status" value="1"/>
</dbReference>
<dbReference type="STRING" id="1231623.Tasa_010_274"/>
<accession>A0A0D6MJB3</accession>
<evidence type="ECO:0000313" key="4">
    <source>
        <dbReference type="EMBL" id="GAN53727.1"/>
    </source>
</evidence>
<dbReference type="SMART" id="SM00849">
    <property type="entry name" value="Lactamase_B"/>
    <property type="match status" value="1"/>
</dbReference>
<keyword evidence="2" id="KW-0732">Signal</keyword>
<dbReference type="PANTHER" id="PTHR28283:SF1">
    <property type="entry name" value="3',5'-CYCLIC-NUCLEOTIDE PHOSPHODIESTERASE 1"/>
    <property type="match status" value="1"/>
</dbReference>
<dbReference type="AlphaFoldDB" id="A0A0D6MJB3"/>
<proteinExistence type="inferred from homology"/>
<dbReference type="InterPro" id="IPR000396">
    <property type="entry name" value="Pdiesterase2"/>
</dbReference>
<feature type="signal peptide" evidence="2">
    <location>
        <begin position="1"/>
        <end position="15"/>
    </location>
</feature>
<keyword evidence="5" id="KW-1185">Reference proteome</keyword>